<evidence type="ECO:0000256" key="6">
    <source>
        <dbReference type="ARBA" id="ARBA00022729"/>
    </source>
</evidence>
<evidence type="ECO:0000256" key="8">
    <source>
        <dbReference type="ARBA" id="ARBA00023065"/>
    </source>
</evidence>
<evidence type="ECO:0000256" key="13">
    <source>
        <dbReference type="PROSITE-ProRule" id="PRU10144"/>
    </source>
</evidence>
<dbReference type="RefSeq" id="WP_185977502.1">
    <property type="nucleotide sequence ID" value="NZ_JACBGI020000003.1"/>
</dbReference>
<keyword evidence="6 15" id="KW-0732">Signal</keyword>
<evidence type="ECO:0000259" key="17">
    <source>
        <dbReference type="Pfam" id="PF07715"/>
    </source>
</evidence>
<evidence type="ECO:0000256" key="14">
    <source>
        <dbReference type="RuleBase" id="RU003357"/>
    </source>
</evidence>
<dbReference type="InterPro" id="IPR010917">
    <property type="entry name" value="TonB_rcpt_CS"/>
</dbReference>
<dbReference type="Pfam" id="PF07715">
    <property type="entry name" value="Plug"/>
    <property type="match status" value="1"/>
</dbReference>
<comment type="similarity">
    <text evidence="12 14">Belongs to the TonB-dependent receptor family.</text>
</comment>
<evidence type="ECO:0000313" key="18">
    <source>
        <dbReference type="EMBL" id="MBF6057352.1"/>
    </source>
</evidence>
<evidence type="ECO:0000256" key="11">
    <source>
        <dbReference type="ARBA" id="ARBA00023237"/>
    </source>
</evidence>
<sequence>MNFRLRRLNLALASLMTFPVYSVHADEQLAPVTVNADLRQTELQDIPASVDVKNEAQIKDQGATHFEDLLLKTPNVNFSGQSSRPRHIQIRGIGGRDEYTGAPNSSVGFAIDDIDFSGIGMAANLFDVKQVEVLKGPQNTRYGQNAIAGLINIESNDPTPYEEGMFEGTVGQDNLRELGIVTSGPFGSESDSTQYRFSLFSHNSDGFRHNETLNRDDTNSRSELTLRGKLRFFLDDVTTLDVTLLHADLNNGYDAWSRDNSFTTLSNQPGQDTLLTNAAAFKLNWKGNPNFDFTSRTNVAFSDMTYSYDEDWTAASAGTYLNNKQRHTFNQELRWTSTPQSKINGNTDWLAGLYASRLVESNETEYWGSSSSDFSINKLAAFGQLDYAMNSKATITLGSRIENDSSDFTNSNNEHYSPDDTLWGANLTYSYRYNDVYTAYMGINRGYKAGGFNAGQPAGTPNTYLFYQAETLMNYEIGLKVNYADLGLSSQITAFYMDRSNPQFDAYTYDPSSGTNWVFYTENFDSAKNYGVEGNLDWQINRRFNLFASLGLLKTEISGTPLNSGFTIDGREQAHAPNYQFNIGGKYRSAAGFYAEADLTGVDSFYFDNTNDVRSDAYRILNARVGYEGQDYEIYLWGKNITDETYATRGFYFDFNPPWTNPSKYVRLGDPRQYGITYRLYF</sequence>
<feature type="chain" id="PRO_5047446274" evidence="15">
    <location>
        <begin position="26"/>
        <end position="682"/>
    </location>
</feature>
<comment type="subcellular location">
    <subcellularLocation>
        <location evidence="1 12">Cell outer membrane</location>
        <topology evidence="1 12">Multi-pass membrane protein</topology>
    </subcellularLocation>
</comment>
<accession>A0ABS0BU35</accession>
<evidence type="ECO:0000256" key="10">
    <source>
        <dbReference type="ARBA" id="ARBA00023136"/>
    </source>
</evidence>
<keyword evidence="2 12" id="KW-0813">Transport</keyword>
<reference evidence="18 19" key="1">
    <citation type="submission" date="2020-11" db="EMBL/GenBank/DDBJ databases">
        <title>Sulfur oxidizing isolate from Hospital Hole Sinkhole.</title>
        <authorList>
            <person name="Scott K.M."/>
        </authorList>
    </citation>
    <scope>NUCLEOTIDE SEQUENCE [LARGE SCALE GENOMIC DNA]</scope>
    <source>
        <strain evidence="18 19">HH1</strain>
    </source>
</reference>
<feature type="short sequence motif" description="TonB C-terminal box" evidence="13">
    <location>
        <begin position="665"/>
        <end position="682"/>
    </location>
</feature>
<evidence type="ECO:0000256" key="7">
    <source>
        <dbReference type="ARBA" id="ARBA00023004"/>
    </source>
</evidence>
<evidence type="ECO:0000256" key="2">
    <source>
        <dbReference type="ARBA" id="ARBA00022448"/>
    </source>
</evidence>
<dbReference type="Proteomes" id="UP001193680">
    <property type="component" value="Unassembled WGS sequence"/>
</dbReference>
<dbReference type="SUPFAM" id="SSF56935">
    <property type="entry name" value="Porins"/>
    <property type="match status" value="1"/>
</dbReference>
<dbReference type="PANTHER" id="PTHR32552">
    <property type="entry name" value="FERRICHROME IRON RECEPTOR-RELATED"/>
    <property type="match status" value="1"/>
</dbReference>
<evidence type="ECO:0000259" key="16">
    <source>
        <dbReference type="Pfam" id="PF00593"/>
    </source>
</evidence>
<dbReference type="Pfam" id="PF00593">
    <property type="entry name" value="TonB_dep_Rec_b-barrel"/>
    <property type="match status" value="1"/>
</dbReference>
<keyword evidence="3 12" id="KW-1134">Transmembrane beta strand</keyword>
<dbReference type="EMBL" id="JACBGI020000003">
    <property type="protein sequence ID" value="MBF6057352.1"/>
    <property type="molecule type" value="Genomic_DNA"/>
</dbReference>
<comment type="caution">
    <text evidence="18">The sequence shown here is derived from an EMBL/GenBank/DDBJ whole genome shotgun (WGS) entry which is preliminary data.</text>
</comment>
<keyword evidence="7" id="KW-0408">Iron</keyword>
<dbReference type="InterPro" id="IPR000531">
    <property type="entry name" value="Beta-barrel_TonB"/>
</dbReference>
<dbReference type="Gene3D" id="2.40.170.20">
    <property type="entry name" value="TonB-dependent receptor, beta-barrel domain"/>
    <property type="match status" value="1"/>
</dbReference>
<feature type="domain" description="TonB-dependent receptor plug" evidence="17">
    <location>
        <begin position="43"/>
        <end position="149"/>
    </location>
</feature>
<proteinExistence type="inferred from homology"/>
<evidence type="ECO:0000256" key="15">
    <source>
        <dbReference type="SAM" id="SignalP"/>
    </source>
</evidence>
<evidence type="ECO:0000256" key="12">
    <source>
        <dbReference type="PROSITE-ProRule" id="PRU01360"/>
    </source>
</evidence>
<keyword evidence="9 14" id="KW-0798">TonB box</keyword>
<gene>
    <name evidence="18" type="ORF">H8792_003270</name>
</gene>
<keyword evidence="4" id="KW-0410">Iron transport</keyword>
<dbReference type="InterPro" id="IPR012910">
    <property type="entry name" value="Plug_dom"/>
</dbReference>
<evidence type="ECO:0000256" key="9">
    <source>
        <dbReference type="ARBA" id="ARBA00023077"/>
    </source>
</evidence>
<keyword evidence="10 12" id="KW-0472">Membrane</keyword>
<evidence type="ECO:0000256" key="5">
    <source>
        <dbReference type="ARBA" id="ARBA00022692"/>
    </source>
</evidence>
<dbReference type="InterPro" id="IPR036942">
    <property type="entry name" value="Beta-barrel_TonB_sf"/>
</dbReference>
<organism evidence="18 19">
    <name type="scientific">Thiomicrorhabdus heinhorstiae</name>
    <dbReference type="NCBI Taxonomy" id="2748010"/>
    <lineage>
        <taxon>Bacteria</taxon>
        <taxon>Pseudomonadati</taxon>
        <taxon>Pseudomonadota</taxon>
        <taxon>Gammaproteobacteria</taxon>
        <taxon>Thiotrichales</taxon>
        <taxon>Piscirickettsiaceae</taxon>
        <taxon>Thiomicrorhabdus</taxon>
    </lineage>
</organism>
<evidence type="ECO:0000313" key="19">
    <source>
        <dbReference type="Proteomes" id="UP001193680"/>
    </source>
</evidence>
<keyword evidence="11 12" id="KW-0998">Cell outer membrane</keyword>
<protein>
    <submittedName>
        <fullName evidence="18">TonB-dependent receptor</fullName>
    </submittedName>
</protein>
<feature type="signal peptide" evidence="15">
    <location>
        <begin position="1"/>
        <end position="25"/>
    </location>
</feature>
<keyword evidence="5 12" id="KW-0812">Transmembrane</keyword>
<evidence type="ECO:0000256" key="4">
    <source>
        <dbReference type="ARBA" id="ARBA00022496"/>
    </source>
</evidence>
<keyword evidence="8" id="KW-0406">Ion transport</keyword>
<dbReference type="PROSITE" id="PS52016">
    <property type="entry name" value="TONB_DEPENDENT_REC_3"/>
    <property type="match status" value="1"/>
</dbReference>
<evidence type="ECO:0000256" key="3">
    <source>
        <dbReference type="ARBA" id="ARBA00022452"/>
    </source>
</evidence>
<name>A0ABS0BU35_9GAMM</name>
<keyword evidence="18" id="KW-0675">Receptor</keyword>
<evidence type="ECO:0000256" key="1">
    <source>
        <dbReference type="ARBA" id="ARBA00004571"/>
    </source>
</evidence>
<dbReference type="InterPro" id="IPR039426">
    <property type="entry name" value="TonB-dep_rcpt-like"/>
</dbReference>
<dbReference type="PANTHER" id="PTHR32552:SF81">
    <property type="entry name" value="TONB-DEPENDENT OUTER MEMBRANE RECEPTOR"/>
    <property type="match status" value="1"/>
</dbReference>
<dbReference type="PROSITE" id="PS01156">
    <property type="entry name" value="TONB_DEPENDENT_REC_2"/>
    <property type="match status" value="1"/>
</dbReference>
<keyword evidence="19" id="KW-1185">Reference proteome</keyword>
<feature type="domain" description="TonB-dependent receptor-like beta-barrel" evidence="16">
    <location>
        <begin position="235"/>
        <end position="641"/>
    </location>
</feature>